<evidence type="ECO:0000313" key="2">
    <source>
        <dbReference type="EMBL" id="KAJ6829308.1"/>
    </source>
</evidence>
<dbReference type="AlphaFoldDB" id="A0AAX6GM17"/>
<name>A0AAX6GM17_IRIPA</name>
<feature type="compositionally biased region" description="Polar residues" evidence="1">
    <location>
        <begin position="27"/>
        <end position="37"/>
    </location>
</feature>
<sequence>MLSSPSLLSFITHSQYNHATSIALANPTPNSFSSSLDRPTLLWPRRRRPSPSPPPSPSSSSNTSSSLSPPLLSDHNRHGRAPMAATTTSPGRAPPDQAQPHGAASP</sequence>
<feature type="region of interest" description="Disordered" evidence="1">
    <location>
        <begin position="24"/>
        <end position="106"/>
    </location>
</feature>
<organism evidence="2 3">
    <name type="scientific">Iris pallida</name>
    <name type="common">Sweet iris</name>
    <dbReference type="NCBI Taxonomy" id="29817"/>
    <lineage>
        <taxon>Eukaryota</taxon>
        <taxon>Viridiplantae</taxon>
        <taxon>Streptophyta</taxon>
        <taxon>Embryophyta</taxon>
        <taxon>Tracheophyta</taxon>
        <taxon>Spermatophyta</taxon>
        <taxon>Magnoliopsida</taxon>
        <taxon>Liliopsida</taxon>
        <taxon>Asparagales</taxon>
        <taxon>Iridaceae</taxon>
        <taxon>Iridoideae</taxon>
        <taxon>Irideae</taxon>
        <taxon>Iris</taxon>
    </lineage>
</organism>
<reference evidence="2" key="1">
    <citation type="journal article" date="2023" name="GigaByte">
        <title>Genome assembly of the bearded iris, Iris pallida Lam.</title>
        <authorList>
            <person name="Bruccoleri R.E."/>
            <person name="Oakeley E.J."/>
            <person name="Faust A.M.E."/>
            <person name="Altorfer M."/>
            <person name="Dessus-Babus S."/>
            <person name="Burckhardt D."/>
            <person name="Oertli M."/>
            <person name="Naumann U."/>
            <person name="Petersen F."/>
            <person name="Wong J."/>
        </authorList>
    </citation>
    <scope>NUCLEOTIDE SEQUENCE</scope>
    <source>
        <strain evidence="2">GSM-AAB239-AS_SAM_17_03QT</strain>
    </source>
</reference>
<gene>
    <name evidence="2" type="ORF">M6B38_358300</name>
</gene>
<accession>A0AAX6GM17</accession>
<proteinExistence type="predicted"/>
<feature type="compositionally biased region" description="Low complexity" evidence="1">
    <location>
        <begin position="58"/>
        <end position="73"/>
    </location>
</feature>
<dbReference type="Proteomes" id="UP001140949">
    <property type="component" value="Unassembled WGS sequence"/>
</dbReference>
<protein>
    <submittedName>
        <fullName evidence="2">Pollen-specific leucine-rich repeat extensin-like protein 3</fullName>
    </submittedName>
</protein>
<reference evidence="2" key="2">
    <citation type="submission" date="2023-04" db="EMBL/GenBank/DDBJ databases">
        <authorList>
            <person name="Bruccoleri R.E."/>
            <person name="Oakeley E.J."/>
            <person name="Faust A.-M."/>
            <person name="Dessus-Babus S."/>
            <person name="Altorfer M."/>
            <person name="Burckhardt D."/>
            <person name="Oertli M."/>
            <person name="Naumann U."/>
            <person name="Petersen F."/>
            <person name="Wong J."/>
        </authorList>
    </citation>
    <scope>NUCLEOTIDE SEQUENCE</scope>
    <source>
        <strain evidence="2">GSM-AAB239-AS_SAM_17_03QT</strain>
        <tissue evidence="2">Leaf</tissue>
    </source>
</reference>
<keyword evidence="3" id="KW-1185">Reference proteome</keyword>
<comment type="caution">
    <text evidence="2">The sequence shown here is derived from an EMBL/GenBank/DDBJ whole genome shotgun (WGS) entry which is preliminary data.</text>
</comment>
<evidence type="ECO:0000313" key="3">
    <source>
        <dbReference type="Proteomes" id="UP001140949"/>
    </source>
</evidence>
<dbReference type="EMBL" id="JANAVB010018799">
    <property type="protein sequence ID" value="KAJ6829308.1"/>
    <property type="molecule type" value="Genomic_DNA"/>
</dbReference>
<evidence type="ECO:0000256" key="1">
    <source>
        <dbReference type="SAM" id="MobiDB-lite"/>
    </source>
</evidence>